<evidence type="ECO:0000313" key="2">
    <source>
        <dbReference type="Proteomes" id="UP001595579"/>
    </source>
</evidence>
<dbReference type="EMBL" id="JBHRUG010000003">
    <property type="protein sequence ID" value="MFC3282493.1"/>
    <property type="molecule type" value="Genomic_DNA"/>
</dbReference>
<dbReference type="Gene3D" id="3.40.190.10">
    <property type="entry name" value="Periplasmic binding protein-like II"/>
    <property type="match status" value="2"/>
</dbReference>
<dbReference type="RefSeq" id="WP_386771304.1">
    <property type="nucleotide sequence ID" value="NZ_JBHRUG010000003.1"/>
</dbReference>
<dbReference type="Proteomes" id="UP001595579">
    <property type="component" value="Unassembled WGS sequence"/>
</dbReference>
<dbReference type="NCBIfam" id="TIGR02122">
    <property type="entry name" value="TRAP_TAXI"/>
    <property type="match status" value="1"/>
</dbReference>
<accession>A0ABV7LJA3</accession>
<evidence type="ECO:0000313" key="1">
    <source>
        <dbReference type="EMBL" id="MFC3282493.1"/>
    </source>
</evidence>
<sequence length="349" mass="37720">MGSDVDELHSTSHGWHLAPLLSGLFTTMLLLPSPATADEALVIGTASAAGVYHVTGRAICRLMETPCKAQVSAGSFANLEAIREGSVPIALAQSDLQYYAVHGLEGFAEAGPDESLRALFSVHSEPFTLVARRDAGIQGIDDLPGRAVNIGNPGSGQRGTMLKLMDAKGWSLNDFSPANGLPADQQSLELCHGRIEAMVYTVGHPNSSIEQAIRLCDAVIVDVTGPEIDALVNGTPYYTLASIPEGLYRDDQPGVETFGVRATLVASRDTDPNLVYQVVSAVFDNFDDFQVFHPAFSLLTPEQMIHEGLSAPLHEGALRYYREQGWIPELEEETQTEKAREEDVVEEQE</sequence>
<keyword evidence="2" id="KW-1185">Reference proteome</keyword>
<name>A0ABV7LJA3_9GAMM</name>
<dbReference type="SUPFAM" id="SSF53850">
    <property type="entry name" value="Periplasmic binding protein-like II"/>
    <property type="match status" value="1"/>
</dbReference>
<proteinExistence type="predicted"/>
<organism evidence="1 2">
    <name type="scientific">Litchfieldella rifensis</name>
    <dbReference type="NCBI Taxonomy" id="762643"/>
    <lineage>
        <taxon>Bacteria</taxon>
        <taxon>Pseudomonadati</taxon>
        <taxon>Pseudomonadota</taxon>
        <taxon>Gammaproteobacteria</taxon>
        <taxon>Oceanospirillales</taxon>
        <taxon>Halomonadaceae</taxon>
        <taxon>Litchfieldella</taxon>
    </lineage>
</organism>
<dbReference type="PANTHER" id="PTHR42941">
    <property type="entry name" value="SLL1037 PROTEIN"/>
    <property type="match status" value="1"/>
</dbReference>
<protein>
    <submittedName>
        <fullName evidence="1">TAXI family TRAP transporter solute-binding subunit</fullName>
    </submittedName>
</protein>
<dbReference type="CDD" id="cd13568">
    <property type="entry name" value="PBP2_TAXI_TRAP_like_3"/>
    <property type="match status" value="1"/>
</dbReference>
<reference evidence="2" key="1">
    <citation type="journal article" date="2019" name="Int. J. Syst. Evol. Microbiol.">
        <title>The Global Catalogue of Microorganisms (GCM) 10K type strain sequencing project: providing services to taxonomists for standard genome sequencing and annotation.</title>
        <authorList>
            <consortium name="The Broad Institute Genomics Platform"/>
            <consortium name="The Broad Institute Genome Sequencing Center for Infectious Disease"/>
            <person name="Wu L."/>
            <person name="Ma J."/>
        </authorList>
    </citation>
    <scope>NUCLEOTIDE SEQUENCE [LARGE SCALE GENOMIC DNA]</scope>
    <source>
        <strain evidence="2">CECT 7698</strain>
    </source>
</reference>
<comment type="caution">
    <text evidence="1">The sequence shown here is derived from an EMBL/GenBank/DDBJ whole genome shotgun (WGS) entry which is preliminary data.</text>
</comment>
<dbReference type="PANTHER" id="PTHR42941:SF1">
    <property type="entry name" value="SLL1037 PROTEIN"/>
    <property type="match status" value="1"/>
</dbReference>
<dbReference type="Pfam" id="PF16868">
    <property type="entry name" value="NMT1_3"/>
    <property type="match status" value="1"/>
</dbReference>
<dbReference type="InterPro" id="IPR011852">
    <property type="entry name" value="TRAP_TAXI"/>
</dbReference>
<gene>
    <name evidence="1" type="ORF">ACFOEV_02565</name>
</gene>